<dbReference type="GO" id="GO:0000932">
    <property type="term" value="C:P-body"/>
    <property type="evidence" value="ECO:0007669"/>
    <property type="project" value="TreeGrafter"/>
</dbReference>
<keyword evidence="5" id="KW-0694">RNA-binding</keyword>
<dbReference type="GO" id="GO:0003723">
    <property type="term" value="F:RNA binding"/>
    <property type="evidence" value="ECO:0007669"/>
    <property type="project" value="UniProtKB-KW"/>
</dbReference>
<evidence type="ECO:0000256" key="2">
    <source>
        <dbReference type="ARBA" id="ARBA00004496"/>
    </source>
</evidence>
<accession>A0A1Q3BS32</accession>
<evidence type="ECO:0000256" key="3">
    <source>
        <dbReference type="ARBA" id="ARBA00009138"/>
    </source>
</evidence>
<evidence type="ECO:0000259" key="8">
    <source>
        <dbReference type="Pfam" id="PF09770"/>
    </source>
</evidence>
<feature type="compositionally biased region" description="Polar residues" evidence="7">
    <location>
        <begin position="163"/>
        <end position="176"/>
    </location>
</feature>
<name>A0A1Q3BS32_CEPFO</name>
<feature type="region of interest" description="Disordered" evidence="7">
    <location>
        <begin position="163"/>
        <end position="204"/>
    </location>
</feature>
<evidence type="ECO:0000256" key="5">
    <source>
        <dbReference type="ARBA" id="ARBA00022884"/>
    </source>
</evidence>
<feature type="region of interest" description="Disordered" evidence="7">
    <location>
        <begin position="467"/>
        <end position="496"/>
    </location>
</feature>
<protein>
    <submittedName>
        <fullName evidence="9">PAT1 domain-containing protein</fullName>
    </submittedName>
</protein>
<evidence type="ECO:0000313" key="10">
    <source>
        <dbReference type="Proteomes" id="UP000187406"/>
    </source>
</evidence>
<evidence type="ECO:0000313" key="9">
    <source>
        <dbReference type="EMBL" id="GAV70797.1"/>
    </source>
</evidence>
<organism evidence="9 10">
    <name type="scientific">Cephalotus follicularis</name>
    <name type="common">Albany pitcher plant</name>
    <dbReference type="NCBI Taxonomy" id="3775"/>
    <lineage>
        <taxon>Eukaryota</taxon>
        <taxon>Viridiplantae</taxon>
        <taxon>Streptophyta</taxon>
        <taxon>Embryophyta</taxon>
        <taxon>Tracheophyta</taxon>
        <taxon>Spermatophyta</taxon>
        <taxon>Magnoliopsida</taxon>
        <taxon>eudicotyledons</taxon>
        <taxon>Gunneridae</taxon>
        <taxon>Pentapetalae</taxon>
        <taxon>rosids</taxon>
        <taxon>fabids</taxon>
        <taxon>Oxalidales</taxon>
        <taxon>Cephalotaceae</taxon>
        <taxon>Cephalotus</taxon>
    </lineage>
</organism>
<feature type="compositionally biased region" description="Low complexity" evidence="7">
    <location>
        <begin position="105"/>
        <end position="114"/>
    </location>
</feature>
<dbReference type="OrthoDB" id="74835at2759"/>
<feature type="compositionally biased region" description="Polar residues" evidence="7">
    <location>
        <begin position="361"/>
        <end position="376"/>
    </location>
</feature>
<keyword evidence="4" id="KW-0963">Cytoplasm</keyword>
<dbReference type="InParanoid" id="A0A1Q3BS32"/>
<gene>
    <name evidence="9" type="ORF">CFOL_v3_14295</name>
</gene>
<reference evidence="10" key="1">
    <citation type="submission" date="2016-04" db="EMBL/GenBank/DDBJ databases">
        <title>Cephalotus genome sequencing.</title>
        <authorList>
            <person name="Fukushima K."/>
            <person name="Hasebe M."/>
            <person name="Fang X."/>
        </authorList>
    </citation>
    <scope>NUCLEOTIDE SEQUENCE [LARGE SCALE GENOMIC DNA]</scope>
    <source>
        <strain evidence="10">cv. St1</strain>
    </source>
</reference>
<dbReference type="GO" id="GO:0000290">
    <property type="term" value="P:deadenylation-dependent decapping of nuclear-transcribed mRNA"/>
    <property type="evidence" value="ECO:0007669"/>
    <property type="project" value="InterPro"/>
</dbReference>
<dbReference type="GO" id="GO:0005634">
    <property type="term" value="C:nucleus"/>
    <property type="evidence" value="ECO:0007669"/>
    <property type="project" value="UniProtKB-SubCell"/>
</dbReference>
<dbReference type="PANTHER" id="PTHR21551:SF24">
    <property type="entry name" value="PROTEIN PAT1 HOMOLOG 2"/>
    <property type="match status" value="1"/>
</dbReference>
<evidence type="ECO:0000256" key="1">
    <source>
        <dbReference type="ARBA" id="ARBA00004123"/>
    </source>
</evidence>
<feature type="domain" description="mRNA decay factor PAT1" evidence="8">
    <location>
        <begin position="449"/>
        <end position="596"/>
    </location>
</feature>
<proteinExistence type="inferred from homology"/>
<dbReference type="InterPro" id="IPR039900">
    <property type="entry name" value="Pat1-like"/>
</dbReference>
<dbReference type="EMBL" id="BDDD01000840">
    <property type="protein sequence ID" value="GAV70797.1"/>
    <property type="molecule type" value="Genomic_DNA"/>
</dbReference>
<dbReference type="FunCoup" id="A0A1Q3BS32">
    <property type="interactions" value="2022"/>
</dbReference>
<evidence type="ECO:0000256" key="4">
    <source>
        <dbReference type="ARBA" id="ARBA00022490"/>
    </source>
</evidence>
<evidence type="ECO:0000256" key="6">
    <source>
        <dbReference type="ARBA" id="ARBA00023242"/>
    </source>
</evidence>
<feature type="compositionally biased region" description="Basic and acidic residues" evidence="7">
    <location>
        <begin position="340"/>
        <end position="349"/>
    </location>
</feature>
<comment type="caution">
    <text evidence="9">The sequence shown here is derived from an EMBL/GenBank/DDBJ whole genome shotgun (WGS) entry which is preliminary data.</text>
</comment>
<sequence>MERSDAKDFSNFTETSSENALFDASRYEFFGQNVLQEVELGGLEDAGDDAPVFRSVDDEYHLFDKEEGPCIGSLSDVDDLTSTFAKLNRVVTGPRNPGVIGDRGSGSFSRESSSAADWTQDGEFVSWLDQQMFDIENAQEGKRWSSQPQSSSARLAESKPLYRTSSYPNEQPQQHHFSSEPILVPKSNFTSFPPSRSRSQQASPRYQNMLAIADGSQLPFSAPNLSPLSHSNIHVVGWPHGMQYGGNLPLLNSPGLSFNSRPQNHWVNHTELLHGDHSGLLHNMMQQQLHLQNGLMSPQLMSQQLQQQRLHHQVQPSLSHFAALQSQLYSLHSSSSSHKMMLDTRDQRPKSSQRGKHNMRLSHQGSDASSQKSDSGWLQFRSKHMTAEEIESILKMQHAATHSNDPYIDDYYHQARLAKKSAGSRTKHNFCPLHLKELPSRTRNSTDLNPQLHVDALGRIPLSSIRRPRPLLEIDPPSSGSGDGGTEQQVSEKPLEQEPMLAARITIEDAHGVLLDVDDIDRMLRSSQHQDGVALLRRRRQILLEGLAASLQLVDPLGTNSHTVGPAPKDDIVFLRIVSLSKGRKLISRFLQLLFPGSELTRIVCMAVFRHLRVLFGGLPSDPGAAETITNLAKTVSACVSGMDLRSLSACLVAVVCSSEQPPLRPLGSPAGNGASVILISILERAVDLLTLASGNCSIPNRTLWQASFDEFFALLTKYCASKYDTIMQSRFTQTQPNTDESAISREMPVELLRASLPHTNEHQRKLLIDFAHRSMRITGDNAHTGSGGQINSESVRG</sequence>
<dbReference type="InterPro" id="IPR019167">
    <property type="entry name" value="PAT1_dom"/>
</dbReference>
<evidence type="ECO:0000256" key="7">
    <source>
        <dbReference type="SAM" id="MobiDB-lite"/>
    </source>
</evidence>
<dbReference type="Pfam" id="PF09770">
    <property type="entry name" value="PAT1"/>
    <property type="match status" value="1"/>
</dbReference>
<comment type="subcellular location">
    <subcellularLocation>
        <location evidence="2">Cytoplasm</location>
    </subcellularLocation>
    <subcellularLocation>
        <location evidence="1">Nucleus</location>
    </subcellularLocation>
</comment>
<keyword evidence="6" id="KW-0539">Nucleus</keyword>
<feature type="compositionally biased region" description="Basic residues" evidence="7">
    <location>
        <begin position="351"/>
        <end position="360"/>
    </location>
</feature>
<dbReference type="PANTHER" id="PTHR21551">
    <property type="entry name" value="TOPOISOMERASE II-ASSOCIATED PROTEIN PAT1"/>
    <property type="match status" value="1"/>
</dbReference>
<feature type="region of interest" description="Disordered" evidence="7">
    <location>
        <begin position="94"/>
        <end position="117"/>
    </location>
</feature>
<dbReference type="STRING" id="3775.A0A1Q3BS32"/>
<comment type="similarity">
    <text evidence="3">Belongs to the PAT1 family.</text>
</comment>
<dbReference type="AlphaFoldDB" id="A0A1Q3BS32"/>
<dbReference type="Proteomes" id="UP000187406">
    <property type="component" value="Unassembled WGS sequence"/>
</dbReference>
<feature type="region of interest" description="Disordered" evidence="7">
    <location>
        <begin position="335"/>
        <end position="376"/>
    </location>
</feature>
<feature type="compositionally biased region" description="Low complexity" evidence="7">
    <location>
        <begin position="191"/>
        <end position="204"/>
    </location>
</feature>
<dbReference type="GO" id="GO:0033962">
    <property type="term" value="P:P-body assembly"/>
    <property type="evidence" value="ECO:0007669"/>
    <property type="project" value="TreeGrafter"/>
</dbReference>
<keyword evidence="10" id="KW-1185">Reference proteome</keyword>